<dbReference type="InterPro" id="IPR009360">
    <property type="entry name" value="Isy1"/>
</dbReference>
<dbReference type="PANTHER" id="PTHR13021">
    <property type="entry name" value="PRE-MRNA-SPLICING FACTOR ISY1"/>
    <property type="match status" value="1"/>
</dbReference>
<proteinExistence type="inferred from homology"/>
<reference evidence="5 6" key="1">
    <citation type="submission" date="2017-08" db="EMBL/GenBank/DDBJ databases">
        <title>Acidophilic green algal genome provides insights into adaptation to an acidic environment.</title>
        <authorList>
            <person name="Hirooka S."/>
            <person name="Hirose Y."/>
            <person name="Kanesaki Y."/>
            <person name="Higuchi S."/>
            <person name="Fujiwara T."/>
            <person name="Onuma R."/>
            <person name="Era A."/>
            <person name="Ohbayashi R."/>
            <person name="Uzuka A."/>
            <person name="Nozaki H."/>
            <person name="Yoshikawa H."/>
            <person name="Miyagishima S.Y."/>
        </authorList>
    </citation>
    <scope>NUCLEOTIDE SEQUENCE [LARGE SCALE GENOMIC DNA]</scope>
    <source>
        <strain evidence="5 6">NIES-2499</strain>
    </source>
</reference>
<dbReference type="SUPFAM" id="SSF140102">
    <property type="entry name" value="ISY1 domain-like"/>
    <property type="match status" value="1"/>
</dbReference>
<dbReference type="AlphaFoldDB" id="A0A250WYU8"/>
<protein>
    <recommendedName>
        <fullName evidence="7">Pre-mRNA-splicing factor ISY1</fullName>
    </recommendedName>
</protein>
<comment type="similarity">
    <text evidence="2">Belongs to the ISY1 family.</text>
</comment>
<name>A0A250WYU8_9CHLO</name>
<comment type="subcellular location">
    <subcellularLocation>
        <location evidence="1">Nucleus</location>
    </subcellularLocation>
</comment>
<dbReference type="GO" id="GO:0005634">
    <property type="term" value="C:nucleus"/>
    <property type="evidence" value="ECO:0007669"/>
    <property type="project" value="UniProtKB-SubCell"/>
</dbReference>
<dbReference type="Pfam" id="PF06246">
    <property type="entry name" value="Isy1"/>
    <property type="match status" value="1"/>
</dbReference>
<evidence type="ECO:0000256" key="4">
    <source>
        <dbReference type="SAM" id="MobiDB-lite"/>
    </source>
</evidence>
<feature type="region of interest" description="Disordered" evidence="4">
    <location>
        <begin position="1"/>
        <end position="31"/>
    </location>
</feature>
<dbReference type="STRING" id="1157962.A0A250WYU8"/>
<evidence type="ECO:0000256" key="2">
    <source>
        <dbReference type="ARBA" id="ARBA00007002"/>
    </source>
</evidence>
<keyword evidence="6" id="KW-1185">Reference proteome</keyword>
<dbReference type="InterPro" id="IPR029012">
    <property type="entry name" value="Helix_hairpin_bin_sf"/>
</dbReference>
<keyword evidence="3" id="KW-0539">Nucleus</keyword>
<gene>
    <name evidence="5" type="ORF">CEUSTIGMA_g3123.t1</name>
</gene>
<evidence type="ECO:0000313" key="5">
    <source>
        <dbReference type="EMBL" id="GAX75680.1"/>
    </source>
</evidence>
<dbReference type="GO" id="GO:0000350">
    <property type="term" value="P:generation of catalytic spliceosome for second transesterification step"/>
    <property type="evidence" value="ECO:0007669"/>
    <property type="project" value="InterPro"/>
</dbReference>
<accession>A0A250WYU8</accession>
<evidence type="ECO:0000313" key="6">
    <source>
        <dbReference type="Proteomes" id="UP000232323"/>
    </source>
</evidence>
<comment type="caution">
    <text evidence="5">The sequence shown here is derived from an EMBL/GenBank/DDBJ whole genome shotgun (WGS) entry which is preliminary data.</text>
</comment>
<organism evidence="5 6">
    <name type="scientific">Chlamydomonas eustigma</name>
    <dbReference type="NCBI Taxonomy" id="1157962"/>
    <lineage>
        <taxon>Eukaryota</taxon>
        <taxon>Viridiplantae</taxon>
        <taxon>Chlorophyta</taxon>
        <taxon>core chlorophytes</taxon>
        <taxon>Chlorophyceae</taxon>
        <taxon>CS clade</taxon>
        <taxon>Chlamydomonadales</taxon>
        <taxon>Chlamydomonadaceae</taxon>
        <taxon>Chlamydomonas</taxon>
    </lineage>
</organism>
<dbReference type="Gene3D" id="1.10.287.660">
    <property type="entry name" value="Helix hairpin bin"/>
    <property type="match status" value="1"/>
</dbReference>
<dbReference type="FunFam" id="1.10.287.660:FF:000001">
    <property type="entry name" value="pre-mRNA-splicing factor ISY1 homolog"/>
    <property type="match status" value="1"/>
</dbReference>
<evidence type="ECO:0000256" key="3">
    <source>
        <dbReference type="ARBA" id="ARBA00023242"/>
    </source>
</evidence>
<dbReference type="InterPro" id="IPR037200">
    <property type="entry name" value="Isy1_sf"/>
</dbReference>
<sequence>MARNAEKAQSTLNRYLAHKQEEKQGPKQKRPYLATECHDLNEGDKWRQQILREIGKKVMEIQNAGLGEHRIRDLNDEINKLMREKGHWERRIVELGGPDYSRAAPRVTDSLGREVAELTGKGSGYRYFGAAKQLPGVKELFEREAPKVVRKTRYQMHKAIDPDYYGFRDEEDGVLMRVEAEAERVMRAQAILEWEEKEHERQKAMASSSGKDLQDEGDIQEQQFVAFVPLPDQKAIELRVLEKKKQDLLAKYATQAFQSQQDEVKSLLNKK</sequence>
<evidence type="ECO:0000256" key="1">
    <source>
        <dbReference type="ARBA" id="ARBA00004123"/>
    </source>
</evidence>
<evidence type="ECO:0008006" key="7">
    <source>
        <dbReference type="Google" id="ProtNLM"/>
    </source>
</evidence>
<dbReference type="OrthoDB" id="1739576at2759"/>
<dbReference type="Proteomes" id="UP000232323">
    <property type="component" value="Unassembled WGS sequence"/>
</dbReference>
<dbReference type="EMBL" id="BEGY01000013">
    <property type="protein sequence ID" value="GAX75680.1"/>
    <property type="molecule type" value="Genomic_DNA"/>
</dbReference>